<feature type="region of interest" description="Disordered" evidence="3">
    <location>
        <begin position="347"/>
        <end position="370"/>
    </location>
</feature>
<organism evidence="5 6">
    <name type="scientific">Bowdeniella nasicola</name>
    <dbReference type="NCBI Taxonomy" id="208480"/>
    <lineage>
        <taxon>Bacteria</taxon>
        <taxon>Bacillati</taxon>
        <taxon>Actinomycetota</taxon>
        <taxon>Actinomycetes</taxon>
        <taxon>Actinomycetales</taxon>
        <taxon>Actinomycetaceae</taxon>
        <taxon>Bowdeniella</taxon>
    </lineage>
</organism>
<evidence type="ECO:0000313" key="6">
    <source>
        <dbReference type="Proteomes" id="UP000199288"/>
    </source>
</evidence>
<dbReference type="OrthoDB" id="9813569at2"/>
<dbReference type="InterPro" id="IPR011611">
    <property type="entry name" value="PfkB_dom"/>
</dbReference>
<dbReference type="EMBL" id="FNQV01000001">
    <property type="protein sequence ID" value="SDZ77464.1"/>
    <property type="molecule type" value="Genomic_DNA"/>
</dbReference>
<dbReference type="InterPro" id="IPR052562">
    <property type="entry name" value="Ketohexokinase-related"/>
</dbReference>
<dbReference type="PANTHER" id="PTHR42774">
    <property type="entry name" value="PHOSPHOTRANSFERASE SYSTEM TRANSPORT PROTEIN"/>
    <property type="match status" value="1"/>
</dbReference>
<evidence type="ECO:0000256" key="3">
    <source>
        <dbReference type="SAM" id="MobiDB-lite"/>
    </source>
</evidence>
<gene>
    <name evidence="5" type="ORF">SAMN02910418_00207</name>
</gene>
<dbReference type="Pfam" id="PF00294">
    <property type="entry name" value="PfkB"/>
    <property type="match status" value="1"/>
</dbReference>
<dbReference type="GO" id="GO:0016301">
    <property type="term" value="F:kinase activity"/>
    <property type="evidence" value="ECO:0007669"/>
    <property type="project" value="UniProtKB-KW"/>
</dbReference>
<evidence type="ECO:0000313" key="5">
    <source>
        <dbReference type="EMBL" id="SDZ77464.1"/>
    </source>
</evidence>
<keyword evidence="6" id="KW-1185">Reference proteome</keyword>
<dbReference type="InterPro" id="IPR002173">
    <property type="entry name" value="Carboh/pur_kinase_PfkB_CS"/>
</dbReference>
<feature type="domain" description="Carbohydrate kinase PfkB" evidence="4">
    <location>
        <begin position="41"/>
        <end position="290"/>
    </location>
</feature>
<dbReference type="PANTHER" id="PTHR42774:SF3">
    <property type="entry name" value="KETOHEXOKINASE"/>
    <property type="match status" value="1"/>
</dbReference>
<accession>A0A1H3VTA9</accession>
<reference evidence="6" key="1">
    <citation type="submission" date="2016-10" db="EMBL/GenBank/DDBJ databases">
        <authorList>
            <person name="Varghese N."/>
            <person name="Submissions S."/>
        </authorList>
    </citation>
    <scope>NUCLEOTIDE SEQUENCE [LARGE SCALE GENOMIC DNA]</scope>
    <source>
        <strain evidence="6">KPR-1</strain>
    </source>
</reference>
<dbReference type="Proteomes" id="UP000199288">
    <property type="component" value="Unassembled WGS sequence"/>
</dbReference>
<keyword evidence="2 5" id="KW-0418">Kinase</keyword>
<name>A0A1H3VTA9_9ACTO</name>
<feature type="compositionally biased region" description="Basic residues" evidence="3">
    <location>
        <begin position="359"/>
        <end position="370"/>
    </location>
</feature>
<dbReference type="AlphaFoldDB" id="A0A1H3VTA9"/>
<keyword evidence="1" id="KW-0808">Transferase</keyword>
<evidence type="ECO:0000259" key="4">
    <source>
        <dbReference type="Pfam" id="PF00294"/>
    </source>
</evidence>
<protein>
    <submittedName>
        <fullName evidence="5">Sugar or nucleoside kinase, ribokinase family</fullName>
    </submittedName>
</protein>
<dbReference type="InterPro" id="IPR029056">
    <property type="entry name" value="Ribokinase-like"/>
</dbReference>
<sequence length="370" mass="39072">MKASPHFDVLLTGPLFLDIVFTGLPHPPRVGTEVWAEGMGTLPGGIANLAVACARLGLTSALATSFGDDAYGQWCAKILTEERIDLSRSRITPGLHTNVTVSYACAGDRTMITHGHPLGVTTDELIGPVPHTAAVAMDLTPERAGELWWRVAANRGAKIFADVGWDPEEEWDPGLLAPLSSCYAFTPNEVEAMAYTGTSEPLLAARALAERVPLAVVTCGSKGAIAVDSSTGEEASAPALAVDAIDPTGAGDVFISGLMAANLAGRPLGEQLAFATLVSSLAVQQFGGSLAAPGWGDLVDWNACRERGQFGSEVAERYAFLPELLPKTQCAQVRRADATIARLSDVGSNSARRSGMRFTSRRRRPSRRSS</sequence>
<dbReference type="PROSITE" id="PS00584">
    <property type="entry name" value="PFKB_KINASES_2"/>
    <property type="match status" value="1"/>
</dbReference>
<proteinExistence type="predicted"/>
<evidence type="ECO:0000256" key="2">
    <source>
        <dbReference type="ARBA" id="ARBA00022777"/>
    </source>
</evidence>
<dbReference type="RefSeq" id="WP_092561092.1">
    <property type="nucleotide sequence ID" value="NZ_FNQV01000001.1"/>
</dbReference>
<dbReference type="SUPFAM" id="SSF53613">
    <property type="entry name" value="Ribokinase-like"/>
    <property type="match status" value="1"/>
</dbReference>
<evidence type="ECO:0000256" key="1">
    <source>
        <dbReference type="ARBA" id="ARBA00022679"/>
    </source>
</evidence>
<dbReference type="Gene3D" id="3.40.1190.20">
    <property type="match status" value="1"/>
</dbReference>